<dbReference type="AlphaFoldDB" id="A0A318JVU9"/>
<organism evidence="2 3">
    <name type="scientific">Nocardia tenerifensis</name>
    <dbReference type="NCBI Taxonomy" id="228006"/>
    <lineage>
        <taxon>Bacteria</taxon>
        <taxon>Bacillati</taxon>
        <taxon>Actinomycetota</taxon>
        <taxon>Actinomycetes</taxon>
        <taxon>Mycobacteriales</taxon>
        <taxon>Nocardiaceae</taxon>
        <taxon>Nocardia</taxon>
    </lineage>
</organism>
<feature type="compositionally biased region" description="Polar residues" evidence="1">
    <location>
        <begin position="195"/>
        <end position="206"/>
    </location>
</feature>
<dbReference type="RefSeq" id="WP_146251321.1">
    <property type="nucleotide sequence ID" value="NZ_QJKF01000015.1"/>
</dbReference>
<reference evidence="2 3" key="1">
    <citation type="submission" date="2018-05" db="EMBL/GenBank/DDBJ databases">
        <title>Genomic Encyclopedia of Type Strains, Phase IV (KMG-IV): sequencing the most valuable type-strain genomes for metagenomic binning, comparative biology and taxonomic classification.</title>
        <authorList>
            <person name="Goeker M."/>
        </authorList>
    </citation>
    <scope>NUCLEOTIDE SEQUENCE [LARGE SCALE GENOMIC DNA]</scope>
    <source>
        <strain evidence="2 3">DSM 44704</strain>
    </source>
</reference>
<evidence type="ECO:0000313" key="3">
    <source>
        <dbReference type="Proteomes" id="UP000247569"/>
    </source>
</evidence>
<evidence type="ECO:0000313" key="2">
    <source>
        <dbReference type="EMBL" id="PXX58072.1"/>
    </source>
</evidence>
<sequence length="241" mass="26196">MKFVTERTERAAVGTIYQVFVELDSHLAQRDPEFRYDVEAGLARLKNSIARLEARRPGRGSDELGSPAYTSVSTDQTSALTSWLAGSHGSQIHRYLQALNVAGLRITSANSPEFAVRIADGIRGERWRLSWLPDRALSLAQAISAMVLDEILIAHELDSATMLAVMGELAADLSMPLTQALSQLASIKKWRQSHAATGLSTSTPSAAGNARRSVEHEAPDSIRELHPPCVPAQMRPSPMAT</sequence>
<protein>
    <submittedName>
        <fullName evidence="2">Uncharacterized protein</fullName>
    </submittedName>
</protein>
<feature type="region of interest" description="Disordered" evidence="1">
    <location>
        <begin position="195"/>
        <end position="241"/>
    </location>
</feature>
<dbReference type="Proteomes" id="UP000247569">
    <property type="component" value="Unassembled WGS sequence"/>
</dbReference>
<accession>A0A318JVU9</accession>
<proteinExistence type="predicted"/>
<keyword evidence="3" id="KW-1185">Reference proteome</keyword>
<comment type="caution">
    <text evidence="2">The sequence shown here is derived from an EMBL/GenBank/DDBJ whole genome shotgun (WGS) entry which is preliminary data.</text>
</comment>
<name>A0A318JVU9_9NOCA</name>
<feature type="compositionally biased region" description="Basic and acidic residues" evidence="1">
    <location>
        <begin position="212"/>
        <end position="226"/>
    </location>
</feature>
<dbReference type="EMBL" id="QJKF01000015">
    <property type="protein sequence ID" value="PXX58072.1"/>
    <property type="molecule type" value="Genomic_DNA"/>
</dbReference>
<gene>
    <name evidence="2" type="ORF">DFR70_11545</name>
</gene>
<dbReference type="OrthoDB" id="4554793at2"/>
<evidence type="ECO:0000256" key="1">
    <source>
        <dbReference type="SAM" id="MobiDB-lite"/>
    </source>
</evidence>